<comment type="caution">
    <text evidence="8">The sequence shown here is derived from an EMBL/GenBank/DDBJ whole genome shotgun (WGS) entry which is preliminary data.</text>
</comment>
<evidence type="ECO:0000256" key="1">
    <source>
        <dbReference type="ARBA" id="ARBA00009986"/>
    </source>
</evidence>
<gene>
    <name evidence="8" type="ORF">FNK824_LOCUS5118</name>
</gene>
<dbReference type="Gene3D" id="3.40.605.10">
    <property type="entry name" value="Aldehyde Dehydrogenase, Chain A, domain 1"/>
    <property type="match status" value="2"/>
</dbReference>
<dbReference type="InterPro" id="IPR029510">
    <property type="entry name" value="Ald_DH_CS_GLU"/>
</dbReference>
<dbReference type="EMBL" id="CAJOBE010000398">
    <property type="protein sequence ID" value="CAF3634853.1"/>
    <property type="molecule type" value="Genomic_DNA"/>
</dbReference>
<dbReference type="SUPFAM" id="SSF53720">
    <property type="entry name" value="ALDH-like"/>
    <property type="match status" value="2"/>
</dbReference>
<dbReference type="FunFam" id="3.40.605.10:FF:000050">
    <property type="entry name" value="Aldehyde dehydrogenase, mitochondrial"/>
    <property type="match status" value="1"/>
</dbReference>
<feature type="active site" evidence="5">
    <location>
        <position position="263"/>
    </location>
</feature>
<protein>
    <recommendedName>
        <fullName evidence="4">aldehyde dehydrogenase (NAD(+))</fullName>
        <ecNumber evidence="4">1.2.1.3</ecNumber>
    </recommendedName>
</protein>
<dbReference type="Proteomes" id="UP000663874">
    <property type="component" value="Unassembled WGS sequence"/>
</dbReference>
<evidence type="ECO:0000256" key="4">
    <source>
        <dbReference type="ARBA" id="ARBA00024226"/>
    </source>
</evidence>
<keyword evidence="2 6" id="KW-0560">Oxidoreductase</keyword>
<evidence type="ECO:0000256" key="5">
    <source>
        <dbReference type="PROSITE-ProRule" id="PRU10007"/>
    </source>
</evidence>
<sequence>MSSSDSKAPKVEIKYTQIFINNEWHKAANGKTFPVINPSTGEEICQVEEGTKADIDKAVEAAKKAFDIKSTWRKYEPAERGNLLRKLADLLRRDVDYLSKLETLNGGKIITDSVMEVFGAAACLDYCAGWSDKIAGETLASAPGTFTYTRHEPVGICGQIIPWNFPLFMLVCKIGPALTCGNVVIVKPAEQTPLTALYCASLIKEAGFPPGVVNIVPGDGPNCGYEIAIHKKIDKIAFTGSVQVGKKVQEAAAKSNLKRVTLELGGKSPLIICEDADLDLAVTTAHRALFMHAAQVCVAASRIFVHSKIYDEFVSKSVELAKKRVLGNPFDSKTQQGPQINNTQCETILQYIKSGKESGAKLECGGERFGDKGYFIQPTIFSDVKDDMKIAREEIFGPVMSIFKFDSYDEVIKRANDTEYGLAAGVITKDLSRALQFVEQLQAGSVWVNQYGALQFQAPFGGFKQSGHGRELGRYGLAEYYEMSSSDSQARKVEIKYTQIFINNEWHKAANGKTFPVINPSTGEEICQVDVDKAVKAARKAFDIESPWRKYEPVARANLMRKFATLLRRDVDYLSKLETLNNGKSVEDSKGDILASADCIDYYAGWVDKITGETIPGGCDQMIFTRHEPIGVCGQIIPWSVELCIL</sequence>
<dbReference type="FunFam" id="3.40.309.10:FF:000001">
    <property type="entry name" value="Mitochondrial aldehyde dehydrogenase 2"/>
    <property type="match status" value="1"/>
</dbReference>
<keyword evidence="3" id="KW-0520">NAD</keyword>
<evidence type="ECO:0000313" key="9">
    <source>
        <dbReference type="Proteomes" id="UP000663874"/>
    </source>
</evidence>
<dbReference type="Pfam" id="PF00171">
    <property type="entry name" value="Aldedh"/>
    <property type="match status" value="2"/>
</dbReference>
<dbReference type="InterPro" id="IPR016162">
    <property type="entry name" value="Ald_DH_N"/>
</dbReference>
<feature type="domain" description="Aldehyde dehydrogenase" evidence="7">
    <location>
        <begin position="24"/>
        <end position="484"/>
    </location>
</feature>
<dbReference type="PROSITE" id="PS00687">
    <property type="entry name" value="ALDEHYDE_DEHYDR_GLU"/>
    <property type="match status" value="1"/>
</dbReference>
<comment type="similarity">
    <text evidence="1 6">Belongs to the aldehyde dehydrogenase family.</text>
</comment>
<dbReference type="InterPro" id="IPR016161">
    <property type="entry name" value="Ald_DH/histidinol_DH"/>
</dbReference>
<feature type="domain" description="Aldehyde dehydrogenase" evidence="7">
    <location>
        <begin position="506"/>
        <end position="641"/>
    </location>
</feature>
<evidence type="ECO:0000256" key="3">
    <source>
        <dbReference type="ARBA" id="ARBA00023027"/>
    </source>
</evidence>
<dbReference type="InterPro" id="IPR015590">
    <property type="entry name" value="Aldehyde_DH_dom"/>
</dbReference>
<organism evidence="8 9">
    <name type="scientific">Rotaria sordida</name>
    <dbReference type="NCBI Taxonomy" id="392033"/>
    <lineage>
        <taxon>Eukaryota</taxon>
        <taxon>Metazoa</taxon>
        <taxon>Spiralia</taxon>
        <taxon>Gnathifera</taxon>
        <taxon>Rotifera</taxon>
        <taxon>Eurotatoria</taxon>
        <taxon>Bdelloidea</taxon>
        <taxon>Philodinida</taxon>
        <taxon>Philodinidae</taxon>
        <taxon>Rotaria</taxon>
    </lineage>
</organism>
<dbReference type="EC" id="1.2.1.3" evidence="4"/>
<evidence type="ECO:0000313" key="8">
    <source>
        <dbReference type="EMBL" id="CAF3634853.1"/>
    </source>
</evidence>
<reference evidence="8" key="1">
    <citation type="submission" date="2021-02" db="EMBL/GenBank/DDBJ databases">
        <authorList>
            <person name="Nowell W R."/>
        </authorList>
    </citation>
    <scope>NUCLEOTIDE SEQUENCE</scope>
</reference>
<evidence type="ECO:0000259" key="7">
    <source>
        <dbReference type="Pfam" id="PF00171"/>
    </source>
</evidence>
<name>A0A818QBX7_9BILA</name>
<dbReference type="FunFam" id="3.40.605.10:FF:000029">
    <property type="entry name" value="Aldehyde dehydrogenase, mitochondrial"/>
    <property type="match status" value="1"/>
</dbReference>
<dbReference type="Gene3D" id="3.40.309.10">
    <property type="entry name" value="Aldehyde Dehydrogenase, Chain A, domain 2"/>
    <property type="match status" value="1"/>
</dbReference>
<evidence type="ECO:0000256" key="2">
    <source>
        <dbReference type="ARBA" id="ARBA00023002"/>
    </source>
</evidence>
<dbReference type="AlphaFoldDB" id="A0A818QBX7"/>
<dbReference type="GO" id="GO:0004029">
    <property type="term" value="F:aldehyde dehydrogenase (NAD+) activity"/>
    <property type="evidence" value="ECO:0007669"/>
    <property type="project" value="UniProtKB-EC"/>
</dbReference>
<dbReference type="InterPro" id="IPR016163">
    <property type="entry name" value="Ald_DH_C"/>
</dbReference>
<accession>A0A818QBX7</accession>
<dbReference type="PANTHER" id="PTHR11699">
    <property type="entry name" value="ALDEHYDE DEHYDROGENASE-RELATED"/>
    <property type="match status" value="1"/>
</dbReference>
<evidence type="ECO:0000256" key="6">
    <source>
        <dbReference type="RuleBase" id="RU003345"/>
    </source>
</evidence>
<proteinExistence type="inferred from homology"/>